<evidence type="ECO:0000256" key="2">
    <source>
        <dbReference type="ARBA" id="ARBA00023015"/>
    </source>
</evidence>
<dbReference type="Gene3D" id="4.10.240.10">
    <property type="entry name" value="Zn(2)-C6 fungal-type DNA-binding domain"/>
    <property type="match status" value="2"/>
</dbReference>
<reference evidence="8 9" key="1">
    <citation type="journal article" date="2014" name="Nat. Commun.">
        <title>Multiple recent horizontal transfers of a large genomic region in cheese making fungi.</title>
        <authorList>
            <person name="Cheeseman K."/>
            <person name="Ropars J."/>
            <person name="Renault P."/>
            <person name="Dupont J."/>
            <person name="Gouzy J."/>
            <person name="Branca A."/>
            <person name="Abraham A.L."/>
            <person name="Ceppi M."/>
            <person name="Conseiller E."/>
            <person name="Debuchy R."/>
            <person name="Malagnac F."/>
            <person name="Goarin A."/>
            <person name="Silar P."/>
            <person name="Lacoste S."/>
            <person name="Sallet E."/>
            <person name="Bensimon A."/>
            <person name="Giraud T."/>
            <person name="Brygoo Y."/>
        </authorList>
    </citation>
    <scope>NUCLEOTIDE SEQUENCE [LARGE SCALE GENOMIC DNA]</scope>
    <source>
        <strain evidence="9">FM 013</strain>
    </source>
</reference>
<dbReference type="AlphaFoldDB" id="A0A0G4PVC8"/>
<dbReference type="Pfam" id="PF00172">
    <property type="entry name" value="Zn_clus"/>
    <property type="match status" value="1"/>
</dbReference>
<feature type="region of interest" description="Disordered" evidence="6">
    <location>
        <begin position="214"/>
        <end position="247"/>
    </location>
</feature>
<evidence type="ECO:0000313" key="9">
    <source>
        <dbReference type="Proteomes" id="UP000053732"/>
    </source>
</evidence>
<dbReference type="CDD" id="cd12148">
    <property type="entry name" value="fungal_TF_MHR"/>
    <property type="match status" value="1"/>
</dbReference>
<evidence type="ECO:0000256" key="5">
    <source>
        <dbReference type="ARBA" id="ARBA00023242"/>
    </source>
</evidence>
<keyword evidence="3" id="KW-0238">DNA-binding</keyword>
<accession>A0A0G4PVC8</accession>
<feature type="compositionally biased region" description="Polar residues" evidence="6">
    <location>
        <begin position="172"/>
        <end position="192"/>
    </location>
</feature>
<dbReference type="GO" id="GO:0000981">
    <property type="term" value="F:DNA-binding transcription factor activity, RNA polymerase II-specific"/>
    <property type="evidence" value="ECO:0007669"/>
    <property type="project" value="InterPro"/>
</dbReference>
<keyword evidence="9" id="KW-1185">Reference proteome</keyword>
<feature type="domain" description="Zn(2)-C6 fungal-type" evidence="7">
    <location>
        <begin position="104"/>
        <end position="134"/>
    </location>
</feature>
<evidence type="ECO:0000256" key="3">
    <source>
        <dbReference type="ARBA" id="ARBA00023125"/>
    </source>
</evidence>
<keyword evidence="5" id="KW-0539">Nucleus</keyword>
<feature type="region of interest" description="Disordered" evidence="6">
    <location>
        <begin position="136"/>
        <end position="197"/>
    </location>
</feature>
<name>A0A0G4PVC8_PENC3</name>
<dbReference type="GO" id="GO:0003677">
    <property type="term" value="F:DNA binding"/>
    <property type="evidence" value="ECO:0007669"/>
    <property type="project" value="UniProtKB-KW"/>
</dbReference>
<dbReference type="CDD" id="cd00067">
    <property type="entry name" value="GAL4"/>
    <property type="match status" value="1"/>
</dbReference>
<dbReference type="PANTHER" id="PTHR31001:SF40">
    <property type="entry name" value="ZN(II)2CYS6 TRANSCRIPTION FACTOR (EUROFUNG)"/>
    <property type="match status" value="1"/>
</dbReference>
<dbReference type="GO" id="GO:0008270">
    <property type="term" value="F:zinc ion binding"/>
    <property type="evidence" value="ECO:0007669"/>
    <property type="project" value="InterPro"/>
</dbReference>
<dbReference type="InterPro" id="IPR050613">
    <property type="entry name" value="Sec_Metabolite_Reg"/>
</dbReference>
<dbReference type="EMBL" id="HG793181">
    <property type="protein sequence ID" value="CRL30323.1"/>
    <property type="molecule type" value="Genomic_DNA"/>
</dbReference>
<dbReference type="InterPro" id="IPR036864">
    <property type="entry name" value="Zn2-C6_fun-type_DNA-bd_sf"/>
</dbReference>
<feature type="compositionally biased region" description="Polar residues" evidence="6">
    <location>
        <begin position="214"/>
        <end position="228"/>
    </location>
</feature>
<dbReference type="SUPFAM" id="SSF57701">
    <property type="entry name" value="Zn2/Cys6 DNA-binding domain"/>
    <property type="match status" value="2"/>
</dbReference>
<keyword evidence="4" id="KW-0804">Transcription</keyword>
<organism evidence="8 9">
    <name type="scientific">Penicillium camemberti (strain FM 013)</name>
    <dbReference type="NCBI Taxonomy" id="1429867"/>
    <lineage>
        <taxon>Eukaryota</taxon>
        <taxon>Fungi</taxon>
        <taxon>Dikarya</taxon>
        <taxon>Ascomycota</taxon>
        <taxon>Pezizomycotina</taxon>
        <taxon>Eurotiomycetes</taxon>
        <taxon>Eurotiomycetidae</taxon>
        <taxon>Eurotiales</taxon>
        <taxon>Aspergillaceae</taxon>
        <taxon>Penicillium</taxon>
    </lineage>
</organism>
<evidence type="ECO:0000256" key="4">
    <source>
        <dbReference type="ARBA" id="ARBA00023163"/>
    </source>
</evidence>
<sequence length="932" mass="103936">MQARAYRACETCRRTRRRCTGGPPCETCLERGKQTCEFIATAPRSKSFGQNARLNTDACLRCRSKNAICTGGPPCEECVEGSDMCSFDTERHREDHLHKGRSSACIPCRIRKTRCTGRVPPCEACTTRGSESTWEFVKTTKGDSETTTTHTPQHQSDGAAEPRWNAVAESEPIQQPESTLNVGTDNRPSPYTLTAVDARRVRRNESLGCSKLRSATNSATSLPDLSETSSLEASDSDGSSHASSETGCSSYDELLHVLPSRQMIDSLIVKYFSSISTLFCVVNAAQFETEYEAFCCNTQVVTASWLSLLFAILALGCRAEEDSKILYLSDDVSIFYEKVAWHCLLTSDSPSEPSLSALKAIVLIIYARTHRGQDVFSDLQLAYRMAVSTKGHIDNGQHVVEPTDCEEYRCLLTGMKTLSLLNAQVHDYYRSQDLIQDLLPPADIYQSTERANLPLSAEESPPQMTFTILNLQLLEISHTISASTEIGMQSEWSLKCIEAELFRMEKHCSEVYANLSQSDSQLGAHQGSHDILDCYINYLLHFVFLPDLNRYLDGEITPETRISRSKCITFAKASLRNFNLLAENMQLKSYAWYIRGVGSYYAERSALTLTRCLAGFEEEDQDEEARRILNHTLGIFSALSDRSIFSARGAFILDNQFMVPELAEILDGEARSPHRPTWNIRYLSVLDNMQNPSLPLQRQQDRTSQIGARLHLVSPYLSADMRSTQGMSYNDNFQYSAMEVMGYTKVQASAPPQELVTEVERSLRSRPNVVSGSVTYGRGDHDACESYLKFGIQGGDFTRKIEEVIGRPAFLLHQGPVVVHSSNLPTNCGINAAHPVRNGVSVFRTLSGDLEDRVTTLKLYPISHHLSSAEFAQERGTPRTFHLRSNEVLFVRGALKMEISLPAGGFLAWQGFSEDPWGMDTSAPEAFAFMKI</sequence>
<gene>
    <name evidence="8" type="ORF">PCAMFM013_S048g000035</name>
</gene>
<feature type="domain" description="Zn(2)-C6 fungal-type" evidence="7">
    <location>
        <begin position="8"/>
        <end position="38"/>
    </location>
</feature>
<comment type="subcellular location">
    <subcellularLocation>
        <location evidence="1">Nucleus</location>
    </subcellularLocation>
</comment>
<dbReference type="PROSITE" id="PS00463">
    <property type="entry name" value="ZN2_CY6_FUNGAL_1"/>
    <property type="match status" value="1"/>
</dbReference>
<protein>
    <submittedName>
        <fullName evidence="8">Fungal transcriptional regulatory protein, N-terminal</fullName>
    </submittedName>
</protein>
<feature type="compositionally biased region" description="Low complexity" evidence="6">
    <location>
        <begin position="229"/>
        <end position="244"/>
    </location>
</feature>
<keyword evidence="2" id="KW-0805">Transcription regulation</keyword>
<evidence type="ECO:0000256" key="6">
    <source>
        <dbReference type="SAM" id="MobiDB-lite"/>
    </source>
</evidence>
<dbReference type="PROSITE" id="PS50048">
    <property type="entry name" value="ZN2_CY6_FUNGAL_2"/>
    <property type="match status" value="2"/>
</dbReference>
<evidence type="ECO:0000313" key="8">
    <source>
        <dbReference type="EMBL" id="CRL30323.1"/>
    </source>
</evidence>
<dbReference type="PANTHER" id="PTHR31001">
    <property type="entry name" value="UNCHARACTERIZED TRANSCRIPTIONAL REGULATORY PROTEIN"/>
    <property type="match status" value="1"/>
</dbReference>
<proteinExistence type="predicted"/>
<dbReference type="STRING" id="1429867.A0A0G4PVC8"/>
<dbReference type="GO" id="GO:0005634">
    <property type="term" value="C:nucleus"/>
    <property type="evidence" value="ECO:0007669"/>
    <property type="project" value="UniProtKB-SubCell"/>
</dbReference>
<dbReference type="InterPro" id="IPR001138">
    <property type="entry name" value="Zn2Cys6_DnaBD"/>
</dbReference>
<dbReference type="SMART" id="SM00066">
    <property type="entry name" value="GAL4"/>
    <property type="match status" value="3"/>
</dbReference>
<evidence type="ECO:0000256" key="1">
    <source>
        <dbReference type="ARBA" id="ARBA00004123"/>
    </source>
</evidence>
<evidence type="ECO:0000259" key="7">
    <source>
        <dbReference type="PROSITE" id="PS50048"/>
    </source>
</evidence>
<dbReference type="Proteomes" id="UP000053732">
    <property type="component" value="Unassembled WGS sequence"/>
</dbReference>